<evidence type="ECO:0000313" key="2">
    <source>
        <dbReference type="EMBL" id="RPA79679.1"/>
    </source>
</evidence>
<feature type="region of interest" description="Disordered" evidence="1">
    <location>
        <begin position="1"/>
        <end position="42"/>
    </location>
</feature>
<evidence type="ECO:0000256" key="1">
    <source>
        <dbReference type="SAM" id="MobiDB-lite"/>
    </source>
</evidence>
<feature type="compositionally biased region" description="Polar residues" evidence="1">
    <location>
        <begin position="411"/>
        <end position="428"/>
    </location>
</feature>
<organism evidence="2 3">
    <name type="scientific">Ascobolus immersus RN42</name>
    <dbReference type="NCBI Taxonomy" id="1160509"/>
    <lineage>
        <taxon>Eukaryota</taxon>
        <taxon>Fungi</taxon>
        <taxon>Dikarya</taxon>
        <taxon>Ascomycota</taxon>
        <taxon>Pezizomycotina</taxon>
        <taxon>Pezizomycetes</taxon>
        <taxon>Pezizales</taxon>
        <taxon>Ascobolaceae</taxon>
        <taxon>Ascobolus</taxon>
    </lineage>
</organism>
<feature type="compositionally biased region" description="Low complexity" evidence="1">
    <location>
        <begin position="21"/>
        <end position="34"/>
    </location>
</feature>
<name>A0A3N4I104_ASCIM</name>
<feature type="compositionally biased region" description="Polar residues" evidence="1">
    <location>
        <begin position="568"/>
        <end position="588"/>
    </location>
</feature>
<reference evidence="2 3" key="1">
    <citation type="journal article" date="2018" name="Nat. Ecol. Evol.">
        <title>Pezizomycetes genomes reveal the molecular basis of ectomycorrhizal truffle lifestyle.</title>
        <authorList>
            <person name="Murat C."/>
            <person name="Payen T."/>
            <person name="Noel B."/>
            <person name="Kuo A."/>
            <person name="Morin E."/>
            <person name="Chen J."/>
            <person name="Kohler A."/>
            <person name="Krizsan K."/>
            <person name="Balestrini R."/>
            <person name="Da Silva C."/>
            <person name="Montanini B."/>
            <person name="Hainaut M."/>
            <person name="Levati E."/>
            <person name="Barry K.W."/>
            <person name="Belfiori B."/>
            <person name="Cichocki N."/>
            <person name="Clum A."/>
            <person name="Dockter R.B."/>
            <person name="Fauchery L."/>
            <person name="Guy J."/>
            <person name="Iotti M."/>
            <person name="Le Tacon F."/>
            <person name="Lindquist E.A."/>
            <person name="Lipzen A."/>
            <person name="Malagnac F."/>
            <person name="Mello A."/>
            <person name="Molinier V."/>
            <person name="Miyauchi S."/>
            <person name="Poulain J."/>
            <person name="Riccioni C."/>
            <person name="Rubini A."/>
            <person name="Sitrit Y."/>
            <person name="Splivallo R."/>
            <person name="Traeger S."/>
            <person name="Wang M."/>
            <person name="Zifcakova L."/>
            <person name="Wipf D."/>
            <person name="Zambonelli A."/>
            <person name="Paolocci F."/>
            <person name="Nowrousian M."/>
            <person name="Ottonello S."/>
            <person name="Baldrian P."/>
            <person name="Spatafora J.W."/>
            <person name="Henrissat B."/>
            <person name="Nagy L.G."/>
            <person name="Aury J.M."/>
            <person name="Wincker P."/>
            <person name="Grigoriev I.V."/>
            <person name="Bonfante P."/>
            <person name="Martin F.M."/>
        </authorList>
    </citation>
    <scope>NUCLEOTIDE SEQUENCE [LARGE SCALE GENOMIC DNA]</scope>
    <source>
        <strain evidence="2 3">RN42</strain>
    </source>
</reference>
<keyword evidence="3" id="KW-1185">Reference proteome</keyword>
<dbReference type="STRING" id="1160509.A0A3N4I104"/>
<feature type="compositionally biased region" description="Low complexity" evidence="1">
    <location>
        <begin position="516"/>
        <end position="532"/>
    </location>
</feature>
<feature type="compositionally biased region" description="Polar residues" evidence="1">
    <location>
        <begin position="544"/>
        <end position="559"/>
    </location>
</feature>
<dbReference type="AlphaFoldDB" id="A0A3N4I104"/>
<evidence type="ECO:0008006" key="4">
    <source>
        <dbReference type="Google" id="ProtNLM"/>
    </source>
</evidence>
<gene>
    <name evidence="2" type="ORF">BJ508DRAFT_363068</name>
</gene>
<sequence>MGVFTPNTSSTSFELASPTLTESIPSSTPGSPSEETSEQSKQTHILVPNGDLLLTTTGASPTSFQLASVILAHLSPVFAKELQDAAESPTKSDDYVICFTRPSDSQKPREHTIDADPAALHLILRILFHDVKNFPEYKDYTADLIGNVAKFAERYELQAPLMVWMMHWATGFYWNDLKKFYENDAKVQGWSEMEELARLCAFHWTFAQEQNFTVTTKKLIDSVCFRDGKAVDEVLEEWIAKEVLDRIHQCSTDKVEALKAYLPGERDKRMELRAHNHASDGSDTVKKYMCKCPLASNALKSACDDHQLGSLLLALADSERYYDANKVISYKKLRSWFEGLQDPVSGDFQAIKSCCGPECKKPGPPTVETAVPKPDASASTAPTPLFGGPRQQTSDLFGAPIQPTSGLFVESKQSSGWPFGKANQSASGSFGAPAQPTGGSFAAAPPPPPPTGGLLGSPRQSAHNIFGAPPPPTVGPSEAPKPLTGGLFGAPKQPTGYDFGAPPKPVANLFGAAKQSTDGSTGGSSQSTNTASPLFSGRQLLGATRSSSNEAQDTGTPFPSVTPLFGQPASSSFGSRPPTSLFGSSTTEATKRGSGPAPSAAKNPPLFGEKPPAAHAKVPDPEEHDSCLLAHKGCSWVSRMRRTVLPFEYPAQGGLDVTEFESRKRIIALQEQFDGW</sequence>
<feature type="compositionally biased region" description="Polar residues" evidence="1">
    <location>
        <begin position="1"/>
        <end position="20"/>
    </location>
</feature>
<feature type="region of interest" description="Disordered" evidence="1">
    <location>
        <begin position="410"/>
        <end position="494"/>
    </location>
</feature>
<proteinExistence type="predicted"/>
<accession>A0A3N4I104</accession>
<dbReference type="EMBL" id="ML119696">
    <property type="protein sequence ID" value="RPA79679.1"/>
    <property type="molecule type" value="Genomic_DNA"/>
</dbReference>
<feature type="region of interest" description="Disordered" evidence="1">
    <location>
        <begin position="513"/>
        <end position="620"/>
    </location>
</feature>
<protein>
    <recommendedName>
        <fullName evidence="4">BTB domain-containing protein</fullName>
    </recommendedName>
</protein>
<evidence type="ECO:0000313" key="3">
    <source>
        <dbReference type="Proteomes" id="UP000275078"/>
    </source>
</evidence>
<dbReference type="Proteomes" id="UP000275078">
    <property type="component" value="Unassembled WGS sequence"/>
</dbReference>
<feature type="region of interest" description="Disordered" evidence="1">
    <location>
        <begin position="362"/>
        <end position="387"/>
    </location>
</feature>